<feature type="region of interest" description="Disordered" evidence="1">
    <location>
        <begin position="883"/>
        <end position="948"/>
    </location>
</feature>
<feature type="region of interest" description="Disordered" evidence="1">
    <location>
        <begin position="470"/>
        <end position="494"/>
    </location>
</feature>
<feature type="region of interest" description="Disordered" evidence="1">
    <location>
        <begin position="28"/>
        <end position="152"/>
    </location>
</feature>
<feature type="compositionally biased region" description="Low complexity" evidence="1">
    <location>
        <begin position="373"/>
        <end position="387"/>
    </location>
</feature>
<comment type="caution">
    <text evidence="2">The sequence shown here is derived from an EMBL/GenBank/DDBJ whole genome shotgun (WGS) entry which is preliminary data.</text>
</comment>
<feature type="compositionally biased region" description="Basic and acidic residues" evidence="1">
    <location>
        <begin position="652"/>
        <end position="661"/>
    </location>
</feature>
<feature type="region of interest" description="Disordered" evidence="1">
    <location>
        <begin position="207"/>
        <end position="240"/>
    </location>
</feature>
<evidence type="ECO:0000313" key="2">
    <source>
        <dbReference type="EMBL" id="KAK3752693.1"/>
    </source>
</evidence>
<evidence type="ECO:0000256" key="1">
    <source>
        <dbReference type="SAM" id="MobiDB-lite"/>
    </source>
</evidence>
<dbReference type="Proteomes" id="UP001283361">
    <property type="component" value="Unassembled WGS sequence"/>
</dbReference>
<dbReference type="EMBL" id="JAWDGP010005743">
    <property type="protein sequence ID" value="KAK3752693.1"/>
    <property type="molecule type" value="Genomic_DNA"/>
</dbReference>
<feature type="region of interest" description="Disordered" evidence="1">
    <location>
        <begin position="294"/>
        <end position="417"/>
    </location>
</feature>
<organism evidence="2 3">
    <name type="scientific">Elysia crispata</name>
    <name type="common">lettuce slug</name>
    <dbReference type="NCBI Taxonomy" id="231223"/>
    <lineage>
        <taxon>Eukaryota</taxon>
        <taxon>Metazoa</taxon>
        <taxon>Spiralia</taxon>
        <taxon>Lophotrochozoa</taxon>
        <taxon>Mollusca</taxon>
        <taxon>Gastropoda</taxon>
        <taxon>Heterobranchia</taxon>
        <taxon>Euthyneura</taxon>
        <taxon>Panpulmonata</taxon>
        <taxon>Sacoglossa</taxon>
        <taxon>Placobranchoidea</taxon>
        <taxon>Plakobranchidae</taxon>
        <taxon>Elysia</taxon>
    </lineage>
</organism>
<feature type="compositionally biased region" description="Low complexity" evidence="1">
    <location>
        <begin position="294"/>
        <end position="307"/>
    </location>
</feature>
<evidence type="ECO:0000313" key="3">
    <source>
        <dbReference type="Proteomes" id="UP001283361"/>
    </source>
</evidence>
<protein>
    <submittedName>
        <fullName evidence="2">Uncharacterized protein</fullName>
    </submittedName>
</protein>
<feature type="compositionally biased region" description="Basic and acidic residues" evidence="1">
    <location>
        <begin position="518"/>
        <end position="645"/>
    </location>
</feature>
<reference evidence="2" key="1">
    <citation type="journal article" date="2023" name="G3 (Bethesda)">
        <title>A reference genome for the long-term kleptoplast-retaining sea slug Elysia crispata morphotype clarki.</title>
        <authorList>
            <person name="Eastman K.E."/>
            <person name="Pendleton A.L."/>
            <person name="Shaikh M.A."/>
            <person name="Suttiyut T."/>
            <person name="Ogas R."/>
            <person name="Tomko P."/>
            <person name="Gavelis G."/>
            <person name="Widhalm J.R."/>
            <person name="Wisecaver J.H."/>
        </authorList>
    </citation>
    <scope>NUCLEOTIDE SEQUENCE</scope>
    <source>
        <strain evidence="2">ECLA1</strain>
    </source>
</reference>
<feature type="compositionally biased region" description="Polar residues" evidence="1">
    <location>
        <begin position="211"/>
        <end position="232"/>
    </location>
</feature>
<feature type="compositionally biased region" description="Basic and acidic residues" evidence="1">
    <location>
        <begin position="388"/>
        <end position="397"/>
    </location>
</feature>
<feature type="region of interest" description="Disordered" evidence="1">
    <location>
        <begin position="507"/>
        <end position="661"/>
    </location>
</feature>
<feature type="region of interest" description="Disordered" evidence="1">
    <location>
        <begin position="674"/>
        <end position="746"/>
    </location>
</feature>
<feature type="compositionally biased region" description="Basic and acidic residues" evidence="1">
    <location>
        <begin position="1008"/>
        <end position="1017"/>
    </location>
</feature>
<dbReference type="AlphaFoldDB" id="A0AAE1D2K0"/>
<feature type="compositionally biased region" description="Polar residues" evidence="1">
    <location>
        <begin position="472"/>
        <end position="492"/>
    </location>
</feature>
<feature type="compositionally biased region" description="Polar residues" evidence="1">
    <location>
        <begin position="404"/>
        <end position="417"/>
    </location>
</feature>
<feature type="compositionally biased region" description="Polar residues" evidence="1">
    <location>
        <begin position="727"/>
        <end position="743"/>
    </location>
</feature>
<feature type="region of interest" description="Disordered" evidence="1">
    <location>
        <begin position="995"/>
        <end position="1044"/>
    </location>
</feature>
<feature type="compositionally biased region" description="Low complexity" evidence="1">
    <location>
        <begin position="674"/>
        <end position="698"/>
    </location>
</feature>
<feature type="compositionally biased region" description="Basic and acidic residues" evidence="1">
    <location>
        <begin position="28"/>
        <end position="39"/>
    </location>
</feature>
<feature type="compositionally biased region" description="Polar residues" evidence="1">
    <location>
        <begin position="333"/>
        <end position="344"/>
    </location>
</feature>
<feature type="compositionally biased region" description="Low complexity" evidence="1">
    <location>
        <begin position="97"/>
        <end position="111"/>
    </location>
</feature>
<proteinExistence type="predicted"/>
<accession>A0AAE1D2K0</accession>
<feature type="compositionally biased region" description="Polar residues" evidence="1">
    <location>
        <begin position="59"/>
        <end position="82"/>
    </location>
</feature>
<keyword evidence="3" id="KW-1185">Reference proteome</keyword>
<feature type="compositionally biased region" description="Basic and acidic residues" evidence="1">
    <location>
        <begin position="345"/>
        <end position="355"/>
    </location>
</feature>
<gene>
    <name evidence="2" type="ORF">RRG08_063547</name>
</gene>
<sequence>MSTWREKEAEYEAVHSFIQSVEDEIDEVLRGDGKKKGDESPSQIPMWARTVTTDLRPVRSQQPSKVSNGTSRKQEPANQGTDNKPRHKQQLYKGKNSPTSHSGPGPSTGTSKDTHKALQFEKRKALICFGAGGSDKPQTPDGGPSRDSVPTGFEFLEDSAFAESLYATVISPLEKRRVQQSGKLYAQAPVNGMEKEKPKRECVHSLAFADTVNSSSGDPRTKSEPLQSSESSRTPENDRDILLESLLRKEAGGYKQPNRPAVSDLQQMLDSDRQSLLLGLHKPGLAISSSIPQIKAQQQKLRQHQQPNQPPPPPKRVSSIRKHHTEKQLVQKPVQTTNSPTSIEKLQKRLQENRKHSQSRKKYHDKSGEATHSKQLSQAHAQQQRQQVESHKEESKRSARQNRPKTISPQHKTSQRRYNQQLRANDVNLQDKQQNLVGHEPGQDRLADSERAHRARAARLMEIYEDVKKISRSSPRASLAPDSSIQSSNQSKHGAGHIDLYQAHCQHGQERNTSSHQHHQERNTSSHQHHQERNTSSHQHHQERNTSSHQHHQERNTSSHQHHQERNTSSHQHHQERNTSSHQHHQERNTSSHQHHQERNTSSHQHHQERNTSSHQHHQERNTSSHQHHQERNTSSHQHHQERNTSSHHKQHEQDGETDQPHARHCYVPQQILQSQSLQQDSHQSQQSQANHQQSLASDGLYKDRSQSQKQTSHFYQGPHNNRHAFSLQSHSSLPHRTQSQHGSHAHTHLLYHTSRVVSDHVTDVARKFPVPPRRFSDSESCREVDLPQDETGAIRSLTDQTVQDVDLLGVAAVGLRPARNSDPSMAGRLHELDSATSVHPSSPTNIFHTCRRRLSDTALYSSQFSDIDEMTSSMEEAMIVTPPPEFTDEPEVSTNKTKTYDPAGDTSSTRSGIPVSHSRPAAASGVGRKPPDDGVISPQGTRQSRSRAAILDSAAVTRTIAALSPKHLQLTGPSACGAATHKPGGSRHVLLGDDWTATPRVPPPPADRARVTDRRLAVAQTSARSNRPGAGEKPRLVQSRSVQDSDIAVHDVVSRY</sequence>
<feature type="compositionally biased region" description="Basic and acidic residues" evidence="1">
    <location>
        <begin position="112"/>
        <end position="124"/>
    </location>
</feature>
<name>A0AAE1D2K0_9GAST</name>